<dbReference type="Proteomes" id="UP000067626">
    <property type="component" value="Chromosome"/>
</dbReference>
<feature type="signal peptide" evidence="2">
    <location>
        <begin position="1"/>
        <end position="22"/>
    </location>
</feature>
<dbReference type="OrthoDB" id="5484917at2"/>
<keyword evidence="2" id="KW-0732">Signal</keyword>
<evidence type="ECO:0000313" key="3">
    <source>
        <dbReference type="EMBL" id="AKT36889.1"/>
    </source>
</evidence>
<organism evidence="3 4">
    <name type="scientific">Chondromyces crocatus</name>
    <dbReference type="NCBI Taxonomy" id="52"/>
    <lineage>
        <taxon>Bacteria</taxon>
        <taxon>Pseudomonadati</taxon>
        <taxon>Myxococcota</taxon>
        <taxon>Polyangia</taxon>
        <taxon>Polyangiales</taxon>
        <taxon>Polyangiaceae</taxon>
        <taxon>Chondromyces</taxon>
    </lineage>
</organism>
<sequence length="487" mass="53124">MVHCRVVSIACLASTFVSGVSASGVSWAQTTDDVEPRLRALERDSERLREAQARNDENEQRLRALERDNAQLRKKLAQLEDEQGFLDQVVTRLLPLAGRLNGYLDTGFFYVQGNGSGIRADLGHRYFPSYTGRVPDSWVFYGDPLSTAINARGEPADTGDSRAVVFDPVNSGGKPSFLVNALNLGLFAGFGEHLSLTGSVDLVPRGRNVSVSGGTALGDFIDVKLAFAEFIVPVERFSLSLYAGKFDSVLGYEYRMREAPDRLNVTPSLVCRYTCGAPVGLKARGTFLDDVLTVNVAVTNGSHGVEMFPFHDEVDSNVFKTLAGRISSKAPLGAGLEVGVSGAFGAADQQPDDAVHQFHYGVDLHLDWHDVDFTAEFVMGEVQGRSEAGAAACGLSPCLKYKGAYGLLGYRLFNWMTPYARVDWRDALHRSGESFVYLSQVMRATGGARFEIGERVIVKAEYTFNLELGPAPQFPNDVLTSSLLVKY</sequence>
<reference evidence="3 4" key="1">
    <citation type="submission" date="2015-07" db="EMBL/GenBank/DDBJ databases">
        <title>Genome analysis of myxobacterium Chondromyces crocatus Cm c5 reveals a high potential for natural compound synthesis and the genetic basis for the loss of fruiting body formation.</title>
        <authorList>
            <person name="Zaburannyi N."/>
            <person name="Bunk B."/>
            <person name="Maier J."/>
            <person name="Overmann J."/>
            <person name="Mueller R."/>
        </authorList>
    </citation>
    <scope>NUCLEOTIDE SEQUENCE [LARGE SCALE GENOMIC DNA]</scope>
    <source>
        <strain evidence="3 4">Cm c5</strain>
    </source>
</reference>
<keyword evidence="4" id="KW-1185">Reference proteome</keyword>
<dbReference type="InterPro" id="IPR011486">
    <property type="entry name" value="BBP2"/>
</dbReference>
<gene>
    <name evidence="3" type="ORF">CMC5_010100</name>
</gene>
<dbReference type="EMBL" id="CP012159">
    <property type="protein sequence ID" value="AKT36889.1"/>
    <property type="molecule type" value="Genomic_DNA"/>
</dbReference>
<dbReference type="AlphaFoldDB" id="A0A0K1E7P9"/>
<evidence type="ECO:0000313" key="4">
    <source>
        <dbReference type="Proteomes" id="UP000067626"/>
    </source>
</evidence>
<evidence type="ECO:0000256" key="2">
    <source>
        <dbReference type="SAM" id="SignalP"/>
    </source>
</evidence>
<dbReference type="KEGG" id="ccro:CMC5_010100"/>
<feature type="chain" id="PRO_5005458994" description="Porin" evidence="2">
    <location>
        <begin position="23"/>
        <end position="487"/>
    </location>
</feature>
<keyword evidence="1" id="KW-0175">Coiled coil</keyword>
<evidence type="ECO:0000256" key="1">
    <source>
        <dbReference type="SAM" id="Coils"/>
    </source>
</evidence>
<accession>A0A0K1E7P9</accession>
<dbReference type="CDD" id="cd14686">
    <property type="entry name" value="bZIP"/>
    <property type="match status" value="1"/>
</dbReference>
<dbReference type="InterPro" id="IPR023614">
    <property type="entry name" value="Porin_dom_sf"/>
</dbReference>
<dbReference type="Pfam" id="PF07642">
    <property type="entry name" value="BBP2"/>
    <property type="match status" value="1"/>
</dbReference>
<dbReference type="STRING" id="52.CMC5_010100"/>
<evidence type="ECO:0008006" key="5">
    <source>
        <dbReference type="Google" id="ProtNLM"/>
    </source>
</evidence>
<name>A0A0K1E7P9_CHOCO</name>
<dbReference type="RefSeq" id="WP_050429335.1">
    <property type="nucleotide sequence ID" value="NZ_CP012159.1"/>
</dbReference>
<protein>
    <recommendedName>
        <fullName evidence="5">Porin</fullName>
    </recommendedName>
</protein>
<feature type="coiled-coil region" evidence="1">
    <location>
        <begin position="38"/>
        <end position="89"/>
    </location>
</feature>
<dbReference type="Gene3D" id="2.40.160.10">
    <property type="entry name" value="Porin"/>
    <property type="match status" value="1"/>
</dbReference>
<proteinExistence type="predicted"/>